<dbReference type="EMBL" id="QGDL01000023">
    <property type="protein sequence ID" value="PWJ19416.1"/>
    <property type="molecule type" value="Genomic_DNA"/>
</dbReference>
<keyword evidence="2" id="KW-1185">Reference proteome</keyword>
<dbReference type="Proteomes" id="UP000245845">
    <property type="component" value="Unassembled WGS sequence"/>
</dbReference>
<dbReference type="Gene3D" id="3.40.50.300">
    <property type="entry name" value="P-loop containing nucleotide triphosphate hydrolases"/>
    <property type="match status" value="1"/>
</dbReference>
<dbReference type="RefSeq" id="WP_109733854.1">
    <property type="nucleotide sequence ID" value="NZ_BAAACK010000005.1"/>
</dbReference>
<name>A0A2Y9BNF9_9FIRM</name>
<evidence type="ECO:0000313" key="2">
    <source>
        <dbReference type="Proteomes" id="UP000245845"/>
    </source>
</evidence>
<dbReference type="OrthoDB" id="9777642at2"/>
<protein>
    <submittedName>
        <fullName evidence="1">AAA domain-containing protein</fullName>
    </submittedName>
</protein>
<sequence>MNPILTTLPSLEIKSWSEETLSVLAAKILNRMPRPLILIDGAAGSGKTTLAKKLAELLYADLVHTDDVSWCADPVHWDDEMLAGIVNPWLYGKKVSYKPASWIKENRPGYINADPDRALIIEGMGACRKSMRAAGAYSIWVDTEPGIARKRVVQRDVANGENGGTVESVTKFADWWDSLMLPLLLEEEAWKHVDVIVNGSRSDLPEDKILIHDPRLSGWKKKV</sequence>
<gene>
    <name evidence="1" type="ORF">A8806_1235</name>
</gene>
<dbReference type="AlphaFoldDB" id="A0A2Y9BNF9"/>
<proteinExistence type="predicted"/>
<reference evidence="1 2" key="1">
    <citation type="submission" date="2018-05" db="EMBL/GenBank/DDBJ databases">
        <title>The Hungate 1000. A catalogue of reference genomes from the rumen microbiome.</title>
        <authorList>
            <person name="Kelly W."/>
        </authorList>
    </citation>
    <scope>NUCLEOTIDE SEQUENCE [LARGE SCALE GENOMIC DNA]</scope>
    <source>
        <strain evidence="1 2">NLAE-zl-C242</strain>
    </source>
</reference>
<comment type="caution">
    <text evidence="1">The sequence shown here is derived from an EMBL/GenBank/DDBJ whole genome shotgun (WGS) entry which is preliminary data.</text>
</comment>
<evidence type="ECO:0000313" key="1">
    <source>
        <dbReference type="EMBL" id="PWJ19416.1"/>
    </source>
</evidence>
<accession>A0A2Y9BNF9</accession>
<dbReference type="InterPro" id="IPR027417">
    <property type="entry name" value="P-loop_NTPase"/>
</dbReference>
<dbReference type="SUPFAM" id="SSF52540">
    <property type="entry name" value="P-loop containing nucleoside triphosphate hydrolases"/>
    <property type="match status" value="1"/>
</dbReference>
<organism evidence="1 2">
    <name type="scientific">Faecalicatena orotica</name>
    <dbReference type="NCBI Taxonomy" id="1544"/>
    <lineage>
        <taxon>Bacteria</taxon>
        <taxon>Bacillati</taxon>
        <taxon>Bacillota</taxon>
        <taxon>Clostridia</taxon>
        <taxon>Lachnospirales</taxon>
        <taxon>Lachnospiraceae</taxon>
        <taxon>Faecalicatena</taxon>
    </lineage>
</organism>